<dbReference type="PANTHER" id="PTHR47791:SF3">
    <property type="entry name" value="MEIOTICALLY UP-REGULATED GENE 191 PROTEIN"/>
    <property type="match status" value="1"/>
</dbReference>
<dbReference type="GO" id="GO:0005975">
    <property type="term" value="P:carbohydrate metabolic process"/>
    <property type="evidence" value="ECO:0007669"/>
    <property type="project" value="InterPro"/>
</dbReference>
<evidence type="ECO:0000313" key="4">
    <source>
        <dbReference type="Proteomes" id="UP001212997"/>
    </source>
</evidence>
<sequence length="521" mass="55772">MHDYITSQSGFQSTAITFLKAVGEAKQGYYSSGRNWGIAAIHGYRAYGDQDLLKIAASNWGYAYDFFVTPENAASGFHPKRKMNLSEECNGATTAGGVFWHGSQSDDTGINGETAGSFLVLTAYLFEATNDIKYRDVAELTAAFIRAQLYDGTVIDDGIVLFNCSPDRISLTYNTGYFIEGLAVYSNATHNSTDWASFLQSLITTAVKFPGWTGDNGIITEPGSQTDPSKNIIRHTLKAIFIRGLFVAWSRSDPTSDVAQLIKAFISIQYNALMTLAKQPGTNQFSPQWPGPPADHLLPWGQVAAMDVLNAALGITINPVTVSALPSNPTSSTHSDGNSETTSPTPTNPPSTGNGPKSFSPLLIAGPTTVAGIVIGGLLLIYIMKKIKKRLTATHEIFSAHNVGNLTPALQVIPGLEPFTLQNRRLPVGQPESATDSITYGNMSAFEVDPRDSMHSSPEVLIPSGDRALVGARQGEGSESNYGPSAIPVLLERLNRVMAMLPPGGISVASEAEDPPEYSAL</sequence>
<comment type="caution">
    <text evidence="3">The sequence shown here is derived from an EMBL/GenBank/DDBJ whole genome shotgun (WGS) entry which is preliminary data.</text>
</comment>
<evidence type="ECO:0000313" key="3">
    <source>
        <dbReference type="EMBL" id="KAJ3480909.1"/>
    </source>
</evidence>
<keyword evidence="4" id="KW-1185">Reference proteome</keyword>
<dbReference type="InterPro" id="IPR008928">
    <property type="entry name" value="6-hairpin_glycosidase_sf"/>
</dbReference>
<reference evidence="3" key="1">
    <citation type="submission" date="2022-07" db="EMBL/GenBank/DDBJ databases">
        <title>Genome Sequence of Physisporinus lineatus.</title>
        <authorList>
            <person name="Buettner E."/>
        </authorList>
    </citation>
    <scope>NUCLEOTIDE SEQUENCE</scope>
    <source>
        <strain evidence="3">VT162</strain>
    </source>
</reference>
<feature type="transmembrane region" description="Helical" evidence="2">
    <location>
        <begin position="362"/>
        <end position="383"/>
    </location>
</feature>
<feature type="compositionally biased region" description="Polar residues" evidence="1">
    <location>
        <begin position="326"/>
        <end position="336"/>
    </location>
</feature>
<evidence type="ECO:0000256" key="2">
    <source>
        <dbReference type="SAM" id="Phobius"/>
    </source>
</evidence>
<dbReference type="EMBL" id="JANAWD010000349">
    <property type="protein sequence ID" value="KAJ3480909.1"/>
    <property type="molecule type" value="Genomic_DNA"/>
</dbReference>
<protein>
    <recommendedName>
        <fullName evidence="5">Glycoside hydrolase family 76 protein</fullName>
    </recommendedName>
</protein>
<feature type="compositionally biased region" description="Low complexity" evidence="1">
    <location>
        <begin position="338"/>
        <end position="356"/>
    </location>
</feature>
<proteinExistence type="predicted"/>
<dbReference type="Proteomes" id="UP001212997">
    <property type="component" value="Unassembled WGS sequence"/>
</dbReference>
<keyword evidence="2" id="KW-1133">Transmembrane helix</keyword>
<keyword evidence="2" id="KW-0812">Transmembrane</keyword>
<organism evidence="3 4">
    <name type="scientific">Meripilus lineatus</name>
    <dbReference type="NCBI Taxonomy" id="2056292"/>
    <lineage>
        <taxon>Eukaryota</taxon>
        <taxon>Fungi</taxon>
        <taxon>Dikarya</taxon>
        <taxon>Basidiomycota</taxon>
        <taxon>Agaricomycotina</taxon>
        <taxon>Agaricomycetes</taxon>
        <taxon>Polyporales</taxon>
        <taxon>Meripilaceae</taxon>
        <taxon>Meripilus</taxon>
    </lineage>
</organism>
<dbReference type="SUPFAM" id="SSF48208">
    <property type="entry name" value="Six-hairpin glycosidases"/>
    <property type="match status" value="1"/>
</dbReference>
<dbReference type="Gene3D" id="1.50.10.20">
    <property type="match status" value="1"/>
</dbReference>
<gene>
    <name evidence="3" type="ORF">NLI96_g8027</name>
</gene>
<name>A0AAD5YEC3_9APHY</name>
<dbReference type="PANTHER" id="PTHR47791">
    <property type="entry name" value="MEIOTICALLY UP-REGULATED GENE 191 PROTEIN"/>
    <property type="match status" value="1"/>
</dbReference>
<dbReference type="AlphaFoldDB" id="A0AAD5YEC3"/>
<evidence type="ECO:0000256" key="1">
    <source>
        <dbReference type="SAM" id="MobiDB-lite"/>
    </source>
</evidence>
<dbReference type="InterPro" id="IPR005198">
    <property type="entry name" value="Glyco_hydro_76"/>
</dbReference>
<evidence type="ECO:0008006" key="5">
    <source>
        <dbReference type="Google" id="ProtNLM"/>
    </source>
</evidence>
<feature type="region of interest" description="Disordered" evidence="1">
    <location>
        <begin position="326"/>
        <end position="360"/>
    </location>
</feature>
<dbReference type="InterPro" id="IPR053169">
    <property type="entry name" value="MUG_Protein"/>
</dbReference>
<dbReference type="Pfam" id="PF03663">
    <property type="entry name" value="Glyco_hydro_76"/>
    <property type="match status" value="1"/>
</dbReference>
<keyword evidence="2" id="KW-0472">Membrane</keyword>
<accession>A0AAD5YEC3</accession>